<proteinExistence type="predicted"/>
<gene>
    <name evidence="1" type="ORF">SEA_DIANE_55</name>
</gene>
<dbReference type="EMBL" id="MF766046">
    <property type="protein sequence ID" value="ATI18839.1"/>
    <property type="molecule type" value="Genomic_DNA"/>
</dbReference>
<accession>A0A291LHI6</accession>
<evidence type="ECO:0000313" key="2">
    <source>
        <dbReference type="Proteomes" id="UP000230725"/>
    </source>
</evidence>
<sequence>MSLGIGPLEPVNDDDILIVYGFHQARIYPEFNRNNVYTLHGVMAFAKLRGRQPKRVFHTGLGLSREADRLRAELRRLEWKYGTKIHHVDELYMYDEGGIAHPDTAPQIQEVSAQ</sequence>
<name>A0A291LHI6_9CAUD</name>
<organism evidence="1 2">
    <name type="scientific">Streptomyces phage Diane</name>
    <dbReference type="NCBI Taxonomy" id="2041207"/>
    <lineage>
        <taxon>Viruses</taxon>
        <taxon>Duplodnaviria</taxon>
        <taxon>Heunggongvirae</taxon>
        <taxon>Uroviricota</taxon>
        <taxon>Caudoviricetes</taxon>
        <taxon>Arquatrovirinae</taxon>
        <taxon>Omarvirus</taxon>
        <taxon>Omarvirus diane</taxon>
    </lineage>
</organism>
<reference evidence="1 2" key="1">
    <citation type="submission" date="2017-08" db="EMBL/GenBank/DDBJ databases">
        <authorList>
            <person name="Jones O.D."/>
            <person name="Rapp I.M."/>
            <person name="Layton S."/>
            <person name="Bhuiyan S."/>
            <person name="Kim T."/>
            <person name="Hughes L.E."/>
            <person name="Garlena R.A."/>
            <person name="Russell D.A."/>
            <person name="Pope W.H."/>
            <person name="Jacobs-Sera D."/>
            <person name="Hendrix R.W."/>
            <person name="Hatfull G.F."/>
        </authorList>
    </citation>
    <scope>NUCLEOTIDE SEQUENCE [LARGE SCALE GENOMIC DNA]</scope>
</reference>
<protein>
    <submittedName>
        <fullName evidence="1">Uncharacterized protein</fullName>
    </submittedName>
</protein>
<evidence type="ECO:0000313" key="1">
    <source>
        <dbReference type="EMBL" id="ATI18839.1"/>
    </source>
</evidence>
<dbReference type="Proteomes" id="UP000230725">
    <property type="component" value="Segment"/>
</dbReference>
<keyword evidence="2" id="KW-1185">Reference proteome</keyword>